<gene>
    <name evidence="5" type="ORF">CLG85_00340</name>
    <name evidence="4" type="ORF">CLG85_016340</name>
</gene>
<reference evidence="4" key="3">
    <citation type="submission" date="2024-05" db="EMBL/GenBank/DDBJ databases">
        <title>Yangia mangrovi SAOS 153D genome.</title>
        <authorList>
            <person name="Verma A."/>
            <person name="Pal Y."/>
            <person name="Sundharam S."/>
            <person name="Bisht B."/>
            <person name="Srinivasan K."/>
        </authorList>
    </citation>
    <scope>NUCLEOTIDE SEQUENCE</scope>
    <source>
        <strain evidence="4">SAOS 153D</strain>
    </source>
</reference>
<keyword evidence="6" id="KW-1185">Reference proteome</keyword>
<sequence>MAETALVSIRRAVPADAPALSRLLQDLVAAGKRSVRSDEEFVLTHYVQNPEGVCCFVAEDADGTLLGLQSMKRTLEGNAYGTPGGWGFIGTHVSPKAARRGVGAGLFRATREAALRAGVPAIEAYIGAANSEGQGYYEAMGFRTWRTPDGSVCKRYDLDL</sequence>
<keyword evidence="2" id="KW-0012">Acyltransferase</keyword>
<reference evidence="6" key="2">
    <citation type="submission" date="2023-07" db="EMBL/GenBank/DDBJ databases">
        <title>Yangia mangrovi SAOS 153D genome.</title>
        <authorList>
            <person name="Verma A."/>
            <person name="Pal Y."/>
            <person name="Sundharam S."/>
            <person name="Bisht B."/>
            <person name="Srinivasan K."/>
        </authorList>
    </citation>
    <scope>NUCLEOTIDE SEQUENCE [LARGE SCALE GENOMIC DNA]</scope>
    <source>
        <strain evidence="6">SAOS 153D</strain>
    </source>
</reference>
<dbReference type="Proteomes" id="UP000217448">
    <property type="component" value="Unassembled WGS sequence"/>
</dbReference>
<dbReference type="EMBL" id="NTHN02000031">
    <property type="protein sequence ID" value="MCT4371800.1"/>
    <property type="molecule type" value="Genomic_DNA"/>
</dbReference>
<proteinExistence type="predicted"/>
<dbReference type="CDD" id="cd04301">
    <property type="entry name" value="NAT_SF"/>
    <property type="match status" value="1"/>
</dbReference>
<dbReference type="Pfam" id="PF00583">
    <property type="entry name" value="Acetyltransf_1"/>
    <property type="match status" value="1"/>
</dbReference>
<evidence type="ECO:0000313" key="6">
    <source>
        <dbReference type="Proteomes" id="UP000217448"/>
    </source>
</evidence>
<reference evidence="5" key="1">
    <citation type="submission" date="2017-09" db="EMBL/GenBank/DDBJ databases">
        <title>Yangia sp. SAOS 153D whole genome sequencing.</title>
        <authorList>
            <person name="Verma A."/>
            <person name="Krishnamurthi S."/>
        </authorList>
    </citation>
    <scope>NUCLEOTIDE SEQUENCE [LARGE SCALE GENOMIC DNA]</scope>
    <source>
        <strain evidence="5">SAOS 153D</strain>
    </source>
</reference>
<evidence type="ECO:0000256" key="2">
    <source>
        <dbReference type="ARBA" id="ARBA00023315"/>
    </source>
</evidence>
<evidence type="ECO:0000259" key="3">
    <source>
        <dbReference type="PROSITE" id="PS51186"/>
    </source>
</evidence>
<dbReference type="SUPFAM" id="SSF55729">
    <property type="entry name" value="Acyl-CoA N-acyltransferases (Nat)"/>
    <property type="match status" value="1"/>
</dbReference>
<dbReference type="PANTHER" id="PTHR43877:SF1">
    <property type="entry name" value="ACETYLTRANSFERASE"/>
    <property type="match status" value="1"/>
</dbReference>
<dbReference type="InterPro" id="IPR000182">
    <property type="entry name" value="GNAT_dom"/>
</dbReference>
<name>A0A2A3K101_9RHOB</name>
<evidence type="ECO:0000256" key="1">
    <source>
        <dbReference type="ARBA" id="ARBA00022679"/>
    </source>
</evidence>
<dbReference type="EMBL" id="NTHN01000008">
    <property type="protein sequence ID" value="PBD21111.1"/>
    <property type="molecule type" value="Genomic_DNA"/>
</dbReference>
<organism evidence="5">
    <name type="scientific">Alloyangia mangrovi</name>
    <dbReference type="NCBI Taxonomy" id="1779329"/>
    <lineage>
        <taxon>Bacteria</taxon>
        <taxon>Pseudomonadati</taxon>
        <taxon>Pseudomonadota</taxon>
        <taxon>Alphaproteobacteria</taxon>
        <taxon>Rhodobacterales</taxon>
        <taxon>Roseobacteraceae</taxon>
        <taxon>Alloyangia</taxon>
    </lineage>
</organism>
<dbReference type="RefSeq" id="WP_095880448.1">
    <property type="nucleotide sequence ID" value="NZ_NTHN02000031.1"/>
</dbReference>
<protein>
    <submittedName>
        <fullName evidence="5">GNAT family N-acetyltransferase</fullName>
    </submittedName>
</protein>
<dbReference type="PROSITE" id="PS51186">
    <property type="entry name" value="GNAT"/>
    <property type="match status" value="1"/>
</dbReference>
<evidence type="ECO:0000313" key="4">
    <source>
        <dbReference type="EMBL" id="MCT4371800.1"/>
    </source>
</evidence>
<feature type="domain" description="N-acetyltransferase" evidence="3">
    <location>
        <begin position="7"/>
        <end position="159"/>
    </location>
</feature>
<keyword evidence="1" id="KW-0808">Transferase</keyword>
<accession>A0A2A3K101</accession>
<dbReference type="GO" id="GO:0016747">
    <property type="term" value="F:acyltransferase activity, transferring groups other than amino-acyl groups"/>
    <property type="evidence" value="ECO:0007669"/>
    <property type="project" value="InterPro"/>
</dbReference>
<dbReference type="AlphaFoldDB" id="A0A2A3K101"/>
<dbReference type="PANTHER" id="PTHR43877">
    <property type="entry name" value="AMINOALKYLPHOSPHONATE N-ACETYLTRANSFERASE-RELATED-RELATED"/>
    <property type="match status" value="1"/>
</dbReference>
<comment type="caution">
    <text evidence="5">The sequence shown here is derived from an EMBL/GenBank/DDBJ whole genome shotgun (WGS) entry which is preliminary data.</text>
</comment>
<dbReference type="Gene3D" id="3.40.630.30">
    <property type="match status" value="1"/>
</dbReference>
<dbReference type="InterPro" id="IPR016181">
    <property type="entry name" value="Acyl_CoA_acyltransferase"/>
</dbReference>
<dbReference type="InterPro" id="IPR050832">
    <property type="entry name" value="Bact_Acetyltransf"/>
</dbReference>
<evidence type="ECO:0000313" key="5">
    <source>
        <dbReference type="EMBL" id="PBD21111.1"/>
    </source>
</evidence>
<dbReference type="OrthoDB" id="5997585at2"/>